<comment type="caution">
    <text evidence="1">The sequence shown here is derived from an EMBL/GenBank/DDBJ whole genome shotgun (WGS) entry which is preliminary data.</text>
</comment>
<reference evidence="1 2" key="1">
    <citation type="submission" date="2024-04" db="EMBL/GenBank/DDBJ databases">
        <authorList>
            <person name="Suleimanova A.D."/>
            <person name="Pudova D.S."/>
            <person name="Shagimardanova E.I."/>
            <person name="Sharipova M.R."/>
        </authorList>
    </citation>
    <scope>NUCLEOTIDE SEQUENCE [LARGE SCALE GENOMIC DNA]</scope>
    <source>
        <strain evidence="1 2">3.1</strain>
    </source>
</reference>
<dbReference type="EMBL" id="JBCGBG010000002">
    <property type="protein sequence ID" value="MEL7696519.1"/>
    <property type="molecule type" value="Genomic_DNA"/>
</dbReference>
<protein>
    <submittedName>
        <fullName evidence="1">Uncharacterized protein</fullName>
    </submittedName>
</protein>
<dbReference type="RefSeq" id="WP_046289470.1">
    <property type="nucleotide sequence ID" value="NZ_JBCGBG010000002.1"/>
</dbReference>
<evidence type="ECO:0000313" key="2">
    <source>
        <dbReference type="Proteomes" id="UP001468095"/>
    </source>
</evidence>
<name>A0ABU9MK84_9GAMM</name>
<accession>A0ABU9MK84</accession>
<keyword evidence="2" id="KW-1185">Reference proteome</keyword>
<gene>
    <name evidence="1" type="ORF">AABB92_12745</name>
</gene>
<proteinExistence type="predicted"/>
<organism evidence="1 2">
    <name type="scientific">Pantoea brenneri</name>
    <dbReference type="NCBI Taxonomy" id="472694"/>
    <lineage>
        <taxon>Bacteria</taxon>
        <taxon>Pseudomonadati</taxon>
        <taxon>Pseudomonadota</taxon>
        <taxon>Gammaproteobacteria</taxon>
        <taxon>Enterobacterales</taxon>
        <taxon>Erwiniaceae</taxon>
        <taxon>Pantoea</taxon>
    </lineage>
</organism>
<evidence type="ECO:0000313" key="1">
    <source>
        <dbReference type="EMBL" id="MEL7696519.1"/>
    </source>
</evidence>
<dbReference type="Proteomes" id="UP001468095">
    <property type="component" value="Unassembled WGS sequence"/>
</dbReference>
<sequence length="90" mass="10525">MKKSACSELHGRIIHARTILPARNIALYEVDFENGTTAVLRVSTTFPLREGDTIERINDVWRSGQHVITPSPFEFVEKRESQRYFIEYER</sequence>